<dbReference type="AlphaFoldDB" id="A0A1I4ZPD7"/>
<dbReference type="Gene3D" id="3.30.9.10">
    <property type="entry name" value="D-Amino Acid Oxidase, subunit A, domain 2"/>
    <property type="match status" value="2"/>
</dbReference>
<dbReference type="InterPro" id="IPR036188">
    <property type="entry name" value="FAD/NAD-bd_sf"/>
</dbReference>
<dbReference type="EMBL" id="FOVP01000004">
    <property type="protein sequence ID" value="SFN52121.1"/>
    <property type="molecule type" value="Genomic_DNA"/>
</dbReference>
<name>A0A1I4ZPD7_9RHOB</name>
<evidence type="ECO:0000256" key="1">
    <source>
        <dbReference type="ARBA" id="ARBA00023002"/>
    </source>
</evidence>
<organism evidence="3 4">
    <name type="scientific">Roseovarius lutimaris</name>
    <dbReference type="NCBI Taxonomy" id="1005928"/>
    <lineage>
        <taxon>Bacteria</taxon>
        <taxon>Pseudomonadati</taxon>
        <taxon>Pseudomonadota</taxon>
        <taxon>Alphaproteobacteria</taxon>
        <taxon>Rhodobacterales</taxon>
        <taxon>Roseobacteraceae</taxon>
        <taxon>Roseovarius</taxon>
    </lineage>
</organism>
<dbReference type="Proteomes" id="UP000198599">
    <property type="component" value="Unassembled WGS sequence"/>
</dbReference>
<reference evidence="4" key="1">
    <citation type="submission" date="2016-10" db="EMBL/GenBank/DDBJ databases">
        <authorList>
            <person name="Varghese N."/>
            <person name="Submissions S."/>
        </authorList>
    </citation>
    <scope>NUCLEOTIDE SEQUENCE [LARGE SCALE GENOMIC DNA]</scope>
    <source>
        <strain evidence="4">DSM 28463</strain>
    </source>
</reference>
<dbReference type="GO" id="GO:0016491">
    <property type="term" value="F:oxidoreductase activity"/>
    <property type="evidence" value="ECO:0007669"/>
    <property type="project" value="UniProtKB-KW"/>
</dbReference>
<protein>
    <submittedName>
        <fullName evidence="3">Glycine oxidase</fullName>
    </submittedName>
</protein>
<dbReference type="Pfam" id="PF01266">
    <property type="entry name" value="DAO"/>
    <property type="match status" value="1"/>
</dbReference>
<accession>A0A1I4ZPD7</accession>
<keyword evidence="4" id="KW-1185">Reference proteome</keyword>
<dbReference type="Gene3D" id="3.50.50.60">
    <property type="entry name" value="FAD/NAD(P)-binding domain"/>
    <property type="match status" value="2"/>
</dbReference>
<proteinExistence type="predicted"/>
<evidence type="ECO:0000313" key="4">
    <source>
        <dbReference type="Proteomes" id="UP000198599"/>
    </source>
</evidence>
<evidence type="ECO:0000259" key="2">
    <source>
        <dbReference type="Pfam" id="PF01266"/>
    </source>
</evidence>
<gene>
    <name evidence="3" type="ORF">SAMN04487859_10413</name>
</gene>
<dbReference type="STRING" id="1005928.SAMN04487859_10413"/>
<dbReference type="SUPFAM" id="SSF51971">
    <property type="entry name" value="Nucleotide-binding domain"/>
    <property type="match status" value="1"/>
</dbReference>
<feature type="domain" description="FAD dependent oxidoreductase" evidence="2">
    <location>
        <begin position="3"/>
        <end position="324"/>
    </location>
</feature>
<sequence length="342" mass="36001">MADITVMGAGIFGLSVAWTCVRRGARVRVIDPHGPGAGASGGIVGALAPHVPENWNDKKAFQFKSLLMARAFWAGVAEASGQSPGYGRLGRLQPIANEAALTLANARALTARDLWQGKADWRVIRAGGEWAPFTPTGYLIEDTLSARLHPRRACAALVAAIRTKGGEVVPSGVLEGRVIWATGVADLQELSHAHSRSVGHGVKGQGALLGYDAASLPQLFADTLHIIPHEDGTTAVGSTSETTYDEPTTTDDQLDAVIARARAAVPVLADAPVLARWAGIRPRSRSRAPMLGAHPLRAGEFIANGGFKIGFGMAPKVGQVMADLMLDEVDGIPEGFRPEVSY</sequence>
<dbReference type="OrthoDB" id="7818064at2"/>
<evidence type="ECO:0000313" key="3">
    <source>
        <dbReference type="EMBL" id="SFN52121.1"/>
    </source>
</evidence>
<dbReference type="GO" id="GO:0005737">
    <property type="term" value="C:cytoplasm"/>
    <property type="evidence" value="ECO:0007669"/>
    <property type="project" value="TreeGrafter"/>
</dbReference>
<dbReference type="PANTHER" id="PTHR13847:SF289">
    <property type="entry name" value="GLYCINE OXIDASE"/>
    <property type="match status" value="1"/>
</dbReference>
<dbReference type="RefSeq" id="WP_092835151.1">
    <property type="nucleotide sequence ID" value="NZ_FOVP01000004.1"/>
</dbReference>
<dbReference type="InterPro" id="IPR006076">
    <property type="entry name" value="FAD-dep_OxRdtase"/>
</dbReference>
<keyword evidence="1" id="KW-0560">Oxidoreductase</keyword>
<dbReference type="PANTHER" id="PTHR13847">
    <property type="entry name" value="SARCOSINE DEHYDROGENASE-RELATED"/>
    <property type="match status" value="1"/>
</dbReference>